<evidence type="ECO:0000313" key="2">
    <source>
        <dbReference type="EMBL" id="PWR74395.1"/>
    </source>
</evidence>
<dbReference type="RefSeq" id="WP_109967674.1">
    <property type="nucleotide sequence ID" value="NZ_CP176093.1"/>
</dbReference>
<dbReference type="InterPro" id="IPR029052">
    <property type="entry name" value="Metallo-depent_PP-like"/>
</dbReference>
<dbReference type="PANTHER" id="PTHR39323:SF1">
    <property type="entry name" value="BLR1149 PROTEIN"/>
    <property type="match status" value="1"/>
</dbReference>
<evidence type="ECO:0000259" key="1">
    <source>
        <dbReference type="Pfam" id="PF00149"/>
    </source>
</evidence>
<reference evidence="2 3" key="1">
    <citation type="submission" date="2018-05" db="EMBL/GenBank/DDBJ databases">
        <title>Draft genome of Methanospirillum lacunae Ki8-1.</title>
        <authorList>
            <person name="Dueholm M.S."/>
            <person name="Nielsen P.H."/>
            <person name="Bakmann L.F."/>
            <person name="Otzen D.E."/>
        </authorList>
    </citation>
    <scope>NUCLEOTIDE SEQUENCE [LARGE SCALE GENOMIC DNA]</scope>
    <source>
        <strain evidence="2 3">Ki8-1</strain>
    </source>
</reference>
<dbReference type="AlphaFoldDB" id="A0A2V2N7A3"/>
<dbReference type="Pfam" id="PF00149">
    <property type="entry name" value="Metallophos"/>
    <property type="match status" value="1"/>
</dbReference>
<dbReference type="EMBL" id="QGMY01000002">
    <property type="protein sequence ID" value="PWR74395.1"/>
    <property type="molecule type" value="Genomic_DNA"/>
</dbReference>
<dbReference type="InterPro" id="IPR004843">
    <property type="entry name" value="Calcineurin-like_PHP"/>
</dbReference>
<dbReference type="GO" id="GO:0016787">
    <property type="term" value="F:hydrolase activity"/>
    <property type="evidence" value="ECO:0007669"/>
    <property type="project" value="InterPro"/>
</dbReference>
<dbReference type="CDD" id="cd07391">
    <property type="entry name" value="MPP_PF1019"/>
    <property type="match status" value="1"/>
</dbReference>
<feature type="domain" description="Calcineurin-like phosphoesterase" evidence="1">
    <location>
        <begin position="19"/>
        <end position="135"/>
    </location>
</feature>
<protein>
    <submittedName>
        <fullName evidence="2">Phosphoesterase</fullName>
    </submittedName>
</protein>
<organism evidence="2 3">
    <name type="scientific">Methanospirillum lacunae</name>
    <dbReference type="NCBI Taxonomy" id="668570"/>
    <lineage>
        <taxon>Archaea</taxon>
        <taxon>Methanobacteriati</taxon>
        <taxon>Methanobacteriota</taxon>
        <taxon>Stenosarchaea group</taxon>
        <taxon>Methanomicrobia</taxon>
        <taxon>Methanomicrobiales</taxon>
        <taxon>Methanospirillaceae</taxon>
        <taxon>Methanospirillum</taxon>
    </lineage>
</organism>
<dbReference type="SUPFAM" id="SSF56300">
    <property type="entry name" value="Metallo-dependent phosphatases"/>
    <property type="match status" value="1"/>
</dbReference>
<dbReference type="PIRSF" id="PIRSF000887">
    <property type="entry name" value="Pesterase_MJ0037"/>
    <property type="match status" value="1"/>
</dbReference>
<sequence>MEIEYYPSGPAIQITGDQRILIVADLHMGIESDLLLHGVHLQSRGAERIDRLNALVKDIAPDIILLLGDVKHRVPGTSWQEFRELPSLFSDLRKHTIIKVTPGNHDPGIEEFLKPEELLPKEGSILDGIGVMHGHTRPDSSLAGHLIVAGHHHPVVSLSDEVGIALRSPCYVLAELRNEVFEKPPSEDPKTRVLMVPAFNEFSGYGIEKTFRKPFSPISRAVVIETAECLLADGTYGGDLSSIIRHEHTDCT</sequence>
<dbReference type="Gene3D" id="3.60.21.10">
    <property type="match status" value="1"/>
</dbReference>
<dbReference type="GeneID" id="97549780"/>
<comment type="caution">
    <text evidence="2">The sequence shown here is derived from an EMBL/GenBank/DDBJ whole genome shotgun (WGS) entry which is preliminary data.</text>
</comment>
<dbReference type="InterPro" id="IPR024173">
    <property type="entry name" value="Pesterase_MJ0037-like"/>
</dbReference>
<dbReference type="PANTHER" id="PTHR39323">
    <property type="entry name" value="BLR1149 PROTEIN"/>
    <property type="match status" value="1"/>
</dbReference>
<evidence type="ECO:0000313" key="3">
    <source>
        <dbReference type="Proteomes" id="UP000245657"/>
    </source>
</evidence>
<dbReference type="OrthoDB" id="10013at2157"/>
<dbReference type="Proteomes" id="UP000245657">
    <property type="component" value="Unassembled WGS sequence"/>
</dbReference>
<keyword evidence="3" id="KW-1185">Reference proteome</keyword>
<gene>
    <name evidence="2" type="ORF">DK846_04395</name>
</gene>
<name>A0A2V2N7A3_9EURY</name>
<accession>A0A2V2N7A3</accession>
<proteinExistence type="predicted"/>